<dbReference type="Proteomes" id="UP000199251">
    <property type="component" value="Unassembled WGS sequence"/>
</dbReference>
<proteinExistence type="predicted"/>
<name>A0A0E4CR73_MYCLN</name>
<dbReference type="AlphaFoldDB" id="A0A0E4CR73"/>
<evidence type="ECO:0000313" key="1">
    <source>
        <dbReference type="EMBL" id="CQD24072.1"/>
    </source>
</evidence>
<organism evidence="1 2">
    <name type="scientific">Mycobacterium lentiflavum</name>
    <dbReference type="NCBI Taxonomy" id="141349"/>
    <lineage>
        <taxon>Bacteria</taxon>
        <taxon>Bacillati</taxon>
        <taxon>Actinomycetota</taxon>
        <taxon>Actinomycetes</taxon>
        <taxon>Mycobacteriales</taxon>
        <taxon>Mycobacteriaceae</taxon>
        <taxon>Mycobacterium</taxon>
        <taxon>Mycobacterium simiae complex</taxon>
    </lineage>
</organism>
<gene>
    <name evidence="1" type="ORF">BN1232_06036</name>
</gene>
<dbReference type="EMBL" id="CTEE01000002">
    <property type="protein sequence ID" value="CQD24072.1"/>
    <property type="molecule type" value="Genomic_DNA"/>
</dbReference>
<accession>A0A0E4CR73</accession>
<evidence type="ECO:0000313" key="2">
    <source>
        <dbReference type="Proteomes" id="UP000199251"/>
    </source>
</evidence>
<protein>
    <submittedName>
        <fullName evidence="1">Uncharacterized protein</fullName>
    </submittedName>
</protein>
<reference evidence="1 2" key="1">
    <citation type="submission" date="2015-03" db="EMBL/GenBank/DDBJ databases">
        <authorList>
            <person name="Urmite Genomes"/>
        </authorList>
    </citation>
    <scope>NUCLEOTIDE SEQUENCE [LARGE SCALE GENOMIC DNA]</scope>
    <source>
        <strain evidence="1 2">CSUR P1491</strain>
    </source>
</reference>
<sequence length="136" mass="14809">MLAVVQRACSFFPPASEPAKQPQAAVVRIRAIKESAAIALTPATERAMLQGLRAEVLQTNALVAAVGSGGALRNWGSRERRWRLGLRLALYEVGHAGHCEGDYAMLWRENQAFRNETGARRAEAGDTASKARCYIT</sequence>